<dbReference type="SUPFAM" id="SSF55347">
    <property type="entry name" value="Glyceraldehyde-3-phosphate dehydrogenase-like, C-terminal domain"/>
    <property type="match status" value="1"/>
</dbReference>
<evidence type="ECO:0000259" key="4">
    <source>
        <dbReference type="Pfam" id="PF22725"/>
    </source>
</evidence>
<keyword evidence="2" id="KW-0560">Oxidoreductase</keyword>
<organism evidence="5 6">
    <name type="scientific">Neorhizobium alkalisoli</name>
    <dbReference type="NCBI Taxonomy" id="528178"/>
    <lineage>
        <taxon>Bacteria</taxon>
        <taxon>Pseudomonadati</taxon>
        <taxon>Pseudomonadota</taxon>
        <taxon>Alphaproteobacteria</taxon>
        <taxon>Hyphomicrobiales</taxon>
        <taxon>Rhizobiaceae</taxon>
        <taxon>Rhizobium/Agrobacterium group</taxon>
        <taxon>Neorhizobium</taxon>
    </lineage>
</organism>
<dbReference type="Gene3D" id="3.40.50.720">
    <property type="entry name" value="NAD(P)-binding Rossmann-like Domain"/>
    <property type="match status" value="1"/>
</dbReference>
<keyword evidence="6" id="KW-1185">Reference proteome</keyword>
<reference evidence="5 6" key="1">
    <citation type="submission" date="2019-06" db="EMBL/GenBank/DDBJ databases">
        <title>Sorghum-associated microbial communities from plants grown in Nebraska, USA.</title>
        <authorList>
            <person name="Schachtman D."/>
        </authorList>
    </citation>
    <scope>NUCLEOTIDE SEQUENCE [LARGE SCALE GENOMIC DNA]</scope>
    <source>
        <strain evidence="5 6">1225</strain>
    </source>
</reference>
<dbReference type="Gene3D" id="3.30.360.10">
    <property type="entry name" value="Dihydrodipicolinate Reductase, domain 2"/>
    <property type="match status" value="1"/>
</dbReference>
<proteinExistence type="inferred from homology"/>
<dbReference type="EMBL" id="VIWP01000026">
    <property type="protein sequence ID" value="TWF41197.1"/>
    <property type="molecule type" value="Genomic_DNA"/>
</dbReference>
<gene>
    <name evidence="5" type="ORF">FHW37_12611</name>
</gene>
<evidence type="ECO:0000313" key="6">
    <source>
        <dbReference type="Proteomes" id="UP000320653"/>
    </source>
</evidence>
<dbReference type="SUPFAM" id="SSF51735">
    <property type="entry name" value="NAD(P)-binding Rossmann-fold domains"/>
    <property type="match status" value="1"/>
</dbReference>
<dbReference type="InterPro" id="IPR051317">
    <property type="entry name" value="Gfo/Idh/MocA_oxidoreduct"/>
</dbReference>
<comment type="caution">
    <text evidence="5">The sequence shown here is derived from an EMBL/GenBank/DDBJ whole genome shotgun (WGS) entry which is preliminary data.</text>
</comment>
<dbReference type="GO" id="GO:0000166">
    <property type="term" value="F:nucleotide binding"/>
    <property type="evidence" value="ECO:0007669"/>
    <property type="project" value="InterPro"/>
</dbReference>
<name>A0A561PSU7_9HYPH</name>
<dbReference type="Proteomes" id="UP000320653">
    <property type="component" value="Unassembled WGS sequence"/>
</dbReference>
<evidence type="ECO:0000256" key="2">
    <source>
        <dbReference type="ARBA" id="ARBA00023002"/>
    </source>
</evidence>
<dbReference type="Pfam" id="PF01408">
    <property type="entry name" value="GFO_IDH_MocA"/>
    <property type="match status" value="1"/>
</dbReference>
<dbReference type="RefSeq" id="WP_145643834.1">
    <property type="nucleotide sequence ID" value="NZ_VIWP01000026.1"/>
</dbReference>
<feature type="domain" description="GFO/IDH/MocA-like oxidoreductase" evidence="4">
    <location>
        <begin position="145"/>
        <end position="264"/>
    </location>
</feature>
<dbReference type="InterPro" id="IPR036291">
    <property type="entry name" value="NAD(P)-bd_dom_sf"/>
</dbReference>
<evidence type="ECO:0000259" key="3">
    <source>
        <dbReference type="Pfam" id="PF01408"/>
    </source>
</evidence>
<evidence type="ECO:0000256" key="1">
    <source>
        <dbReference type="ARBA" id="ARBA00010928"/>
    </source>
</evidence>
<evidence type="ECO:0000313" key="5">
    <source>
        <dbReference type="EMBL" id="TWF41197.1"/>
    </source>
</evidence>
<sequence length="356" mass="38297">MPDFSPSALSQSWPLPSAPRPIVTFGAGSIVGDAHYPAYRKGGFPIAGLFDPDLAKAQALADSWGVTAYRSVEEAVAVEGAIFDLATPPGAHAKVLEALPDGASVLIQKPMGSDLAAATEILSICRRKDLKAAVNFQLRFAPMMLALKDAIKKGLLGEVVDVEVHLALDTPWQLWSFLEGLPRIEIAMHSIHYLDVIRQLLGDPVGVHAKSIGHPGHKMAQTRTTAILDYGDRVRCALSINHDHKFGRRHQACEFRICGTEGAAYLQLGVNLDYPRGEPDILEIYPKGGDGWVPVELDGTWFPDAFVGRMANLQHHAAGEDAELVSSVEDAWMTMALVEAAYASSAAPATPLAARP</sequence>
<dbReference type="InterPro" id="IPR055170">
    <property type="entry name" value="GFO_IDH_MocA-like_dom"/>
</dbReference>
<dbReference type="PANTHER" id="PTHR43708:SF5">
    <property type="entry name" value="CONSERVED EXPRESSED OXIDOREDUCTASE (EUROFUNG)-RELATED"/>
    <property type="match status" value="1"/>
</dbReference>
<protein>
    <submittedName>
        <fullName evidence="5">Putative dehydrogenase</fullName>
    </submittedName>
</protein>
<accession>A0A561PSU7</accession>
<comment type="similarity">
    <text evidence="1">Belongs to the Gfo/Idh/MocA family.</text>
</comment>
<dbReference type="OrthoDB" id="6183734at2"/>
<dbReference type="InterPro" id="IPR000683">
    <property type="entry name" value="Gfo/Idh/MocA-like_OxRdtase_N"/>
</dbReference>
<dbReference type="Pfam" id="PF22725">
    <property type="entry name" value="GFO_IDH_MocA_C3"/>
    <property type="match status" value="1"/>
</dbReference>
<dbReference type="AlphaFoldDB" id="A0A561PSU7"/>
<dbReference type="PANTHER" id="PTHR43708">
    <property type="entry name" value="CONSERVED EXPRESSED OXIDOREDUCTASE (EUROFUNG)"/>
    <property type="match status" value="1"/>
</dbReference>
<dbReference type="GO" id="GO:0016491">
    <property type="term" value="F:oxidoreductase activity"/>
    <property type="evidence" value="ECO:0007669"/>
    <property type="project" value="UniProtKB-KW"/>
</dbReference>
<feature type="domain" description="Gfo/Idh/MocA-like oxidoreductase N-terminal" evidence="3">
    <location>
        <begin position="23"/>
        <end position="136"/>
    </location>
</feature>